<proteinExistence type="predicted"/>
<reference evidence="1" key="1">
    <citation type="journal article" date="2014" name="Front. Microbiol.">
        <title>High frequency of phylogenetically diverse reductive dehalogenase-homologous genes in deep subseafloor sedimentary metagenomes.</title>
        <authorList>
            <person name="Kawai M."/>
            <person name="Futagami T."/>
            <person name="Toyoda A."/>
            <person name="Takaki Y."/>
            <person name="Nishi S."/>
            <person name="Hori S."/>
            <person name="Arai W."/>
            <person name="Tsubouchi T."/>
            <person name="Morono Y."/>
            <person name="Uchiyama I."/>
            <person name="Ito T."/>
            <person name="Fujiyama A."/>
            <person name="Inagaki F."/>
            <person name="Takami H."/>
        </authorList>
    </citation>
    <scope>NUCLEOTIDE SEQUENCE</scope>
    <source>
        <strain evidence="1">Expedition CK06-06</strain>
    </source>
</reference>
<dbReference type="EMBL" id="BARV01024006">
    <property type="protein sequence ID" value="GAI43256.1"/>
    <property type="molecule type" value="Genomic_DNA"/>
</dbReference>
<organism evidence="1">
    <name type="scientific">marine sediment metagenome</name>
    <dbReference type="NCBI Taxonomy" id="412755"/>
    <lineage>
        <taxon>unclassified sequences</taxon>
        <taxon>metagenomes</taxon>
        <taxon>ecological metagenomes</taxon>
    </lineage>
</organism>
<evidence type="ECO:0000313" key="1">
    <source>
        <dbReference type="EMBL" id="GAI43256.1"/>
    </source>
</evidence>
<protein>
    <submittedName>
        <fullName evidence="1">Uncharacterized protein</fullName>
    </submittedName>
</protein>
<dbReference type="AlphaFoldDB" id="X1PL35"/>
<gene>
    <name evidence="1" type="ORF">S06H3_39273</name>
</gene>
<name>X1PL35_9ZZZZ</name>
<feature type="non-terminal residue" evidence="1">
    <location>
        <position position="154"/>
    </location>
</feature>
<accession>X1PL35</accession>
<comment type="caution">
    <text evidence="1">The sequence shown here is derived from an EMBL/GenBank/DDBJ whole genome shotgun (WGS) entry which is preliminary data.</text>
</comment>
<sequence length="154" mass="18004">MSWHIFFGIKTSPHSGIIYRNPATGNPEKRNGYAQKFQQISRRQKYPWERVGKYIQDYSTLSDKIYVWGWVPGIYVAAQRLSPAPKAFEGTMHTLSPEVLSERIDEILSAFEKEPPKFIVDSRKNHFPWDRPPLELWPLTRKGPISNDQKVMAW</sequence>